<dbReference type="EMBL" id="CP003321">
    <property type="protein sequence ID" value="AFL65974.1"/>
    <property type="molecule type" value="Genomic_DNA"/>
</dbReference>
<reference evidence="1 2" key="1">
    <citation type="journal article" date="2012" name="J. Bacteriol.">
        <title>Complete Genome Sequence of Desulfurococcus fermentans, a Hyperthermophilic Cellulolytic Crenarchaeon Isolated from a Freshwater Hot Spring in Kamchatka, Russia.</title>
        <authorList>
            <person name="Susanti D."/>
            <person name="Johnson E.F."/>
            <person name="Rodriguez J.R."/>
            <person name="Anderson I."/>
            <person name="Perevalova A.A."/>
            <person name="Kyrpides N."/>
            <person name="Lucas S."/>
            <person name="Han J."/>
            <person name="Lapidus A."/>
            <person name="Cheng J.F."/>
            <person name="Goodwin L."/>
            <person name="Pitluck S."/>
            <person name="Mavrommatis K."/>
            <person name="Peters L."/>
            <person name="Land M.L."/>
            <person name="Hauser L."/>
            <person name="Gopalan V."/>
            <person name="Chan P.P."/>
            <person name="Lowe T.M."/>
            <person name="Atomi H."/>
            <person name="Bonch-Osmolovskaya E.A."/>
            <person name="Woyke T."/>
            <person name="Mukhopadhyay B."/>
        </authorList>
    </citation>
    <scope>NUCLEOTIDE SEQUENCE [LARGE SCALE GENOMIC DNA]</scope>
    <source>
        <strain evidence="1 2">DSM 16532</strain>
    </source>
</reference>
<evidence type="ECO:0000313" key="1">
    <source>
        <dbReference type="EMBL" id="AFL65974.1"/>
    </source>
</evidence>
<dbReference type="eggNOG" id="arCOG04323">
    <property type="taxonomic scope" value="Archaea"/>
</dbReference>
<sequence>MSKQPQLKCPKCGSNEVDVEKTWQLVSPLPDTQGRITITIMGVVKCRRCGYKWRGVVSKLKVGGRTVEIEGEKTGKVIESGEEPRPPKEIVLDIEDIMNEE</sequence>
<dbReference type="AlphaFoldDB" id="I3XPV0"/>
<gene>
    <name evidence="1" type="ORF">Desfe_0061</name>
</gene>
<dbReference type="GeneID" id="13062392"/>
<dbReference type="RefSeq" id="WP_014766879.1">
    <property type="nucleotide sequence ID" value="NC_018001.1"/>
</dbReference>
<proteinExistence type="predicted"/>
<accession>I3XPV0</accession>
<evidence type="ECO:0000313" key="2">
    <source>
        <dbReference type="Proteomes" id="UP000006175"/>
    </source>
</evidence>
<protein>
    <recommendedName>
        <fullName evidence="3">Chromatin protein Cren7</fullName>
    </recommendedName>
</protein>
<dbReference type="Proteomes" id="UP000006175">
    <property type="component" value="Chromosome"/>
</dbReference>
<dbReference type="KEGG" id="dfd:Desfe_0061"/>
<keyword evidence="2" id="KW-1185">Reference proteome</keyword>
<dbReference type="HOGENOM" id="CLU_2177997_0_0_2"/>
<name>I3XPV0_DESAM</name>
<dbReference type="OrthoDB" id="23364at2157"/>
<organism evidence="1 2">
    <name type="scientific">Desulfurococcus amylolyticus DSM 16532</name>
    <dbReference type="NCBI Taxonomy" id="768672"/>
    <lineage>
        <taxon>Archaea</taxon>
        <taxon>Thermoproteota</taxon>
        <taxon>Thermoprotei</taxon>
        <taxon>Desulfurococcales</taxon>
        <taxon>Desulfurococcaceae</taxon>
        <taxon>Desulfurococcus</taxon>
    </lineage>
</organism>
<evidence type="ECO:0008006" key="3">
    <source>
        <dbReference type="Google" id="ProtNLM"/>
    </source>
</evidence>